<protein>
    <recommendedName>
        <fullName evidence="14">Cell wall hydroxyproline-rich glycoprotein</fullName>
    </recommendedName>
</protein>
<dbReference type="EMBL" id="KZ663234">
    <property type="protein sequence ID" value="PPS14642.1"/>
    <property type="molecule type" value="Genomic_DNA"/>
</dbReference>
<reference evidence="17 18" key="1">
    <citation type="submission" date="2015-01" db="EMBL/GenBank/DDBJ databases">
        <title>Genome of allotetraploid Gossypium barbadense reveals genomic plasticity and fiber elongation in cotton evolution.</title>
        <authorList>
            <person name="Chen X."/>
            <person name="Liu X."/>
            <person name="Zhao B."/>
            <person name="Zheng H."/>
            <person name="Hu Y."/>
            <person name="Lu G."/>
            <person name="Yang C."/>
            <person name="Chen J."/>
            <person name="Shan C."/>
            <person name="Zhang L."/>
            <person name="Zhou Y."/>
            <person name="Wang L."/>
            <person name="Guo W."/>
            <person name="Bai Y."/>
            <person name="Ruan J."/>
            <person name="Shangguan X."/>
            <person name="Mao Y."/>
            <person name="Jiang J."/>
            <person name="Zhu Y."/>
            <person name="Lei J."/>
            <person name="Kang H."/>
            <person name="Chen S."/>
            <person name="He X."/>
            <person name="Wang R."/>
            <person name="Wang Y."/>
            <person name="Chen J."/>
            <person name="Wang L."/>
            <person name="Yu S."/>
            <person name="Wang B."/>
            <person name="Wei J."/>
            <person name="Song S."/>
            <person name="Lu X."/>
            <person name="Gao Z."/>
            <person name="Gu W."/>
            <person name="Deng X."/>
            <person name="Ma D."/>
            <person name="Wang S."/>
            <person name="Liang W."/>
            <person name="Fang L."/>
            <person name="Cai C."/>
            <person name="Zhu X."/>
            <person name="Zhou B."/>
            <person name="Zhang Y."/>
            <person name="Chen Z."/>
            <person name="Xu S."/>
            <person name="Zhu R."/>
            <person name="Wang S."/>
            <person name="Zhang T."/>
            <person name="Zhao G."/>
        </authorList>
    </citation>
    <scope>NUCLEOTIDE SEQUENCE [LARGE SCALE GENOMIC DNA]</scope>
    <source>
        <strain evidence="18">cv. Xinhai21</strain>
        <tissue evidence="17">Leaf</tissue>
    </source>
</reference>
<keyword evidence="4" id="KW-0134">Cell wall</keyword>
<dbReference type="FunFam" id="3.80.10.10:FF:000224">
    <property type="entry name" value="Leucine-rich repeat extensin-like protein 1"/>
    <property type="match status" value="1"/>
</dbReference>
<feature type="compositionally biased region" description="Pro residues" evidence="15">
    <location>
        <begin position="398"/>
        <end position="421"/>
    </location>
</feature>
<evidence type="ECO:0000256" key="6">
    <source>
        <dbReference type="ARBA" id="ARBA00022614"/>
    </source>
</evidence>
<evidence type="ECO:0000256" key="9">
    <source>
        <dbReference type="ARBA" id="ARBA00022737"/>
    </source>
</evidence>
<evidence type="ECO:0000313" key="18">
    <source>
        <dbReference type="Proteomes" id="UP000239757"/>
    </source>
</evidence>
<dbReference type="OrthoDB" id="676979at2759"/>
<feature type="compositionally biased region" description="Pro residues" evidence="15">
    <location>
        <begin position="441"/>
        <end position="467"/>
    </location>
</feature>
<evidence type="ECO:0000256" key="2">
    <source>
        <dbReference type="ARBA" id="ARBA00004479"/>
    </source>
</evidence>
<evidence type="ECO:0000256" key="7">
    <source>
        <dbReference type="ARBA" id="ARBA00022692"/>
    </source>
</evidence>
<dbReference type="Pfam" id="PF00560">
    <property type="entry name" value="LRR_1"/>
    <property type="match status" value="2"/>
</dbReference>
<feature type="chain" id="PRO_5015192231" description="Cell wall hydroxyproline-rich glycoprotein" evidence="16">
    <location>
        <begin position="30"/>
        <end position="517"/>
    </location>
</feature>
<keyword evidence="13" id="KW-0379">Hydroxylation</keyword>
<dbReference type="PROSITE" id="PS51257">
    <property type="entry name" value="PROKAR_LIPOPROTEIN"/>
    <property type="match status" value="1"/>
</dbReference>
<keyword evidence="12" id="KW-0325">Glycoprotein</keyword>
<sequence>MASRQSFQAFGCLTFFSCFLFCSYTPTFALTDVEQSYIARRQLLALRENGELLDGYEYTVKTTEKFENERLRRAFIALQAWKKAMYSDPKNITSNWIGPNVCDYKGVYCVRALDEPKLKVVAGIDLNHADIAGYLPVELGLLTDVALIHLNSNRFCGIIPESLSKLTLMHEFDVSNNRFVGAFPKVVLSWPSVKYIDLRFNNFEGCLPHELFEKDLDALFLNDNRFTCNIPETIGKSSVSVVTFANNKFKGCIPRSIGKMSNLDEIIFSNNNLGGCFPQEIGLLRNVTILDVSKNSFVGSLPANFSSFEKVDVLDISGNKLTGSMPEDICKLPSLSSFKFSYNYFSEEHMACTKPERKNIEVDDTGNCVAGRMKQKTDKECKQVVSNPVDCSKDKFHSPPPPIHSPPPPVYSPPPPPVHSPPPPPVYSPPPPVYSPPPPVYSPPPPVQSPPPRTPSPRPVVSTPPPTKKYCPPTKHRIRIPIATSTNVSRLLNSTTALTSLCCIFSLSGIKGKRKGP</sequence>
<evidence type="ECO:0000256" key="1">
    <source>
        <dbReference type="ARBA" id="ARBA00004191"/>
    </source>
</evidence>
<keyword evidence="5" id="KW-0964">Secreted</keyword>
<proteinExistence type="inferred from homology"/>
<evidence type="ECO:0000256" key="4">
    <source>
        <dbReference type="ARBA" id="ARBA00022512"/>
    </source>
</evidence>
<dbReference type="FunFam" id="3.80.10.10:FF:000041">
    <property type="entry name" value="LRR receptor-like serine/threonine-protein kinase ERECTA"/>
    <property type="match status" value="1"/>
</dbReference>
<dbReference type="AlphaFoldDB" id="A0A2P5YGC5"/>
<dbReference type="InterPro" id="IPR001611">
    <property type="entry name" value="Leu-rich_rpt"/>
</dbReference>
<dbReference type="GO" id="GO:0016020">
    <property type="term" value="C:membrane"/>
    <property type="evidence" value="ECO:0007669"/>
    <property type="project" value="UniProtKB-SubCell"/>
</dbReference>
<name>A0A2P5YGC5_GOSBA</name>
<organism evidence="17 18">
    <name type="scientific">Gossypium barbadense</name>
    <name type="common">Sea Island cotton</name>
    <name type="synonym">Hibiscus barbadensis</name>
    <dbReference type="NCBI Taxonomy" id="3634"/>
    <lineage>
        <taxon>Eukaryota</taxon>
        <taxon>Viridiplantae</taxon>
        <taxon>Streptophyta</taxon>
        <taxon>Embryophyta</taxon>
        <taxon>Tracheophyta</taxon>
        <taxon>Spermatophyta</taxon>
        <taxon>Magnoliopsida</taxon>
        <taxon>eudicotyledons</taxon>
        <taxon>Gunneridae</taxon>
        <taxon>Pentapetalae</taxon>
        <taxon>rosids</taxon>
        <taxon>malvids</taxon>
        <taxon>Malvales</taxon>
        <taxon>Malvaceae</taxon>
        <taxon>Malvoideae</taxon>
        <taxon>Gossypium</taxon>
    </lineage>
</organism>
<dbReference type="PANTHER" id="PTHR32093:SF124">
    <property type="entry name" value="POLLEN-SPECIFIC LEUCINE-RICH REPEAT EXTENSIN-LIKE PROTEIN 1"/>
    <property type="match status" value="1"/>
</dbReference>
<gene>
    <name evidence="17" type="ORF">GOBAR_AA05908</name>
</gene>
<keyword evidence="9" id="KW-0677">Repeat</keyword>
<evidence type="ECO:0000256" key="15">
    <source>
        <dbReference type="SAM" id="MobiDB-lite"/>
    </source>
</evidence>
<evidence type="ECO:0000256" key="8">
    <source>
        <dbReference type="ARBA" id="ARBA00022729"/>
    </source>
</evidence>
<evidence type="ECO:0000256" key="14">
    <source>
        <dbReference type="ARBA" id="ARBA00041871"/>
    </source>
</evidence>
<evidence type="ECO:0000256" key="5">
    <source>
        <dbReference type="ARBA" id="ARBA00022525"/>
    </source>
</evidence>
<evidence type="ECO:0000256" key="11">
    <source>
        <dbReference type="ARBA" id="ARBA00023136"/>
    </source>
</evidence>
<comment type="subcellular location">
    <subcellularLocation>
        <location evidence="2">Membrane</location>
        <topology evidence="2">Single-pass type I membrane protein</topology>
    </subcellularLocation>
    <subcellularLocation>
        <location evidence="1">Secreted</location>
        <location evidence="1">Cell wall</location>
    </subcellularLocation>
</comment>
<evidence type="ECO:0000256" key="13">
    <source>
        <dbReference type="ARBA" id="ARBA00023278"/>
    </source>
</evidence>
<dbReference type="PANTHER" id="PTHR32093">
    <property type="entry name" value="LEUCINE-RICH REPEAT EXTENSIN-LIKE PROTEIN 3-RELATED"/>
    <property type="match status" value="1"/>
</dbReference>
<keyword evidence="8 16" id="KW-0732">Signal</keyword>
<keyword evidence="11" id="KW-0472">Membrane</keyword>
<dbReference type="InterPro" id="IPR032675">
    <property type="entry name" value="LRR_dom_sf"/>
</dbReference>
<evidence type="ECO:0000256" key="12">
    <source>
        <dbReference type="ARBA" id="ARBA00023180"/>
    </source>
</evidence>
<dbReference type="InterPro" id="IPR051582">
    <property type="entry name" value="LRR_extensin-like_regulator"/>
</dbReference>
<keyword evidence="7" id="KW-0812">Transmembrane</keyword>
<keyword evidence="10" id="KW-1133">Transmembrane helix</keyword>
<evidence type="ECO:0000256" key="10">
    <source>
        <dbReference type="ARBA" id="ARBA00022989"/>
    </source>
</evidence>
<feature type="signal peptide" evidence="16">
    <location>
        <begin position="1"/>
        <end position="29"/>
    </location>
</feature>
<keyword evidence="6" id="KW-0433">Leucine-rich repeat</keyword>
<dbReference type="PRINTS" id="PR01217">
    <property type="entry name" value="PRICHEXTENSN"/>
</dbReference>
<evidence type="ECO:0000256" key="16">
    <source>
        <dbReference type="SAM" id="SignalP"/>
    </source>
</evidence>
<dbReference type="SUPFAM" id="SSF52058">
    <property type="entry name" value="L domain-like"/>
    <property type="match status" value="1"/>
</dbReference>
<evidence type="ECO:0000313" key="17">
    <source>
        <dbReference type="EMBL" id="PPS14642.1"/>
    </source>
</evidence>
<comment type="similarity">
    <text evidence="3">Belongs to the RLP family.</text>
</comment>
<evidence type="ECO:0000256" key="3">
    <source>
        <dbReference type="ARBA" id="ARBA00009592"/>
    </source>
</evidence>
<feature type="region of interest" description="Disordered" evidence="15">
    <location>
        <begin position="441"/>
        <end position="470"/>
    </location>
</feature>
<feature type="region of interest" description="Disordered" evidence="15">
    <location>
        <begin position="392"/>
        <end position="421"/>
    </location>
</feature>
<dbReference type="Proteomes" id="UP000239757">
    <property type="component" value="Unassembled WGS sequence"/>
</dbReference>
<dbReference type="Gene3D" id="3.80.10.10">
    <property type="entry name" value="Ribonuclease Inhibitor"/>
    <property type="match status" value="2"/>
</dbReference>
<accession>A0A2P5YGC5</accession>